<protein>
    <submittedName>
        <fullName evidence="1">Uncharacterized protein</fullName>
    </submittedName>
</protein>
<organism evidence="1 2">
    <name type="scientific">Fimbriiglobus ruber</name>
    <dbReference type="NCBI Taxonomy" id="1908690"/>
    <lineage>
        <taxon>Bacteria</taxon>
        <taxon>Pseudomonadati</taxon>
        <taxon>Planctomycetota</taxon>
        <taxon>Planctomycetia</taxon>
        <taxon>Gemmatales</taxon>
        <taxon>Gemmataceae</taxon>
        <taxon>Fimbriiglobus</taxon>
    </lineage>
</organism>
<evidence type="ECO:0000313" key="2">
    <source>
        <dbReference type="Proteomes" id="UP000214646"/>
    </source>
</evidence>
<dbReference type="EMBL" id="NIDE01000017">
    <property type="protein sequence ID" value="OWK35965.1"/>
    <property type="molecule type" value="Genomic_DNA"/>
</dbReference>
<accession>A0A225DHX2</accession>
<gene>
    <name evidence="1" type="ORF">FRUB_08528</name>
</gene>
<comment type="caution">
    <text evidence="1">The sequence shown here is derived from an EMBL/GenBank/DDBJ whole genome shotgun (WGS) entry which is preliminary data.</text>
</comment>
<dbReference type="RefSeq" id="WP_238602951.1">
    <property type="nucleotide sequence ID" value="NZ_NIDE01000017.1"/>
</dbReference>
<reference evidence="2" key="1">
    <citation type="submission" date="2017-06" db="EMBL/GenBank/DDBJ databases">
        <title>Genome analysis of Fimbriiglobus ruber SP5, the first member of the order Planctomycetales with confirmed chitinolytic capability.</title>
        <authorList>
            <person name="Ravin N.V."/>
            <person name="Rakitin A.L."/>
            <person name="Ivanova A.A."/>
            <person name="Beletsky A.V."/>
            <person name="Kulichevskaya I.S."/>
            <person name="Mardanov A.V."/>
            <person name="Dedysh S.N."/>
        </authorList>
    </citation>
    <scope>NUCLEOTIDE SEQUENCE [LARGE SCALE GENOMIC DNA]</scope>
    <source>
        <strain evidence="2">SP5</strain>
    </source>
</reference>
<proteinExistence type="predicted"/>
<sequence length="164" mass="18879">MSLSPQTLSPNPSSCGAVGSAAAFACDANRRSIYVDCEDEFARFKWLESEKAGHDVGELAIYRWLKMHWWGYLRARWLEHLQGKCFWIELDRGDFGLLLRAFQEEKDLLDAIVGHLKDGRENLDVIRWAKANQISIEPVIRILEALDINSRRLVHEIELRGSHC</sequence>
<evidence type="ECO:0000313" key="1">
    <source>
        <dbReference type="EMBL" id="OWK35965.1"/>
    </source>
</evidence>
<keyword evidence="2" id="KW-1185">Reference proteome</keyword>
<name>A0A225DHX2_9BACT</name>
<dbReference type="Proteomes" id="UP000214646">
    <property type="component" value="Unassembled WGS sequence"/>
</dbReference>
<dbReference type="AlphaFoldDB" id="A0A225DHX2"/>